<evidence type="ECO:0000256" key="3">
    <source>
        <dbReference type="ARBA" id="ARBA00022692"/>
    </source>
</evidence>
<evidence type="ECO:0000256" key="4">
    <source>
        <dbReference type="ARBA" id="ARBA00022989"/>
    </source>
</evidence>
<comment type="subcellular location">
    <subcellularLocation>
        <location evidence="1">Cell membrane</location>
        <topology evidence="1">Multi-pass membrane protein</topology>
    </subcellularLocation>
</comment>
<feature type="transmembrane region" description="Helical" evidence="6">
    <location>
        <begin position="89"/>
        <end position="114"/>
    </location>
</feature>
<dbReference type="PANTHER" id="PTHR33931:SF2">
    <property type="entry name" value="HOLIN-LIKE PROTEIN CIDA"/>
    <property type="match status" value="1"/>
</dbReference>
<dbReference type="Pfam" id="PF03788">
    <property type="entry name" value="LrgA"/>
    <property type="match status" value="1"/>
</dbReference>
<dbReference type="AlphaFoldDB" id="A0A0A2T9D6"/>
<protein>
    <submittedName>
        <fullName evidence="7">Murein hydrolase transporter LrgA</fullName>
    </submittedName>
</protein>
<dbReference type="GO" id="GO:0005886">
    <property type="term" value="C:plasma membrane"/>
    <property type="evidence" value="ECO:0007669"/>
    <property type="project" value="UniProtKB-SubCell"/>
</dbReference>
<organism evidence="7 8">
    <name type="scientific">Pontibacillus yanchengensis Y32</name>
    <dbReference type="NCBI Taxonomy" id="1385514"/>
    <lineage>
        <taxon>Bacteria</taxon>
        <taxon>Bacillati</taxon>
        <taxon>Bacillota</taxon>
        <taxon>Bacilli</taxon>
        <taxon>Bacillales</taxon>
        <taxon>Bacillaceae</taxon>
        <taxon>Pontibacillus</taxon>
    </lineage>
</organism>
<evidence type="ECO:0000256" key="2">
    <source>
        <dbReference type="ARBA" id="ARBA00022475"/>
    </source>
</evidence>
<dbReference type="eggNOG" id="COG1380">
    <property type="taxonomic scope" value="Bacteria"/>
</dbReference>
<reference evidence="7 8" key="1">
    <citation type="journal article" date="2015" name="Stand. Genomic Sci.">
        <title>High quality draft genome sequence of the moderately halophilic bacterium Pontibacillus yanchengensis Y32(T) and comparison among Pontibacillus genomes.</title>
        <authorList>
            <person name="Huang J."/>
            <person name="Qiao Z.X."/>
            <person name="Tang J.W."/>
            <person name="Wang G."/>
        </authorList>
    </citation>
    <scope>NUCLEOTIDE SEQUENCE [LARGE SCALE GENOMIC DNA]</scope>
    <source>
        <strain evidence="7 8">Y32</strain>
    </source>
</reference>
<evidence type="ECO:0000256" key="6">
    <source>
        <dbReference type="SAM" id="Phobius"/>
    </source>
</evidence>
<evidence type="ECO:0000256" key="1">
    <source>
        <dbReference type="ARBA" id="ARBA00004651"/>
    </source>
</evidence>
<keyword evidence="3 6" id="KW-0812">Transmembrane</keyword>
<comment type="caution">
    <text evidence="7">The sequence shown here is derived from an EMBL/GenBank/DDBJ whole genome shotgun (WGS) entry which is preliminary data.</text>
</comment>
<evidence type="ECO:0000256" key="5">
    <source>
        <dbReference type="ARBA" id="ARBA00023136"/>
    </source>
</evidence>
<accession>A0A0A2T9D6</accession>
<dbReference type="Proteomes" id="UP000030147">
    <property type="component" value="Unassembled WGS sequence"/>
</dbReference>
<feature type="transmembrane region" description="Helical" evidence="6">
    <location>
        <begin position="29"/>
        <end position="49"/>
    </location>
</feature>
<keyword evidence="5 6" id="KW-0472">Membrane</keyword>
<dbReference type="STRING" id="1385514.N782_12120"/>
<dbReference type="NCBIfam" id="NF002460">
    <property type="entry name" value="PRK01658.1"/>
    <property type="match status" value="1"/>
</dbReference>
<dbReference type="RefSeq" id="WP_036820169.1">
    <property type="nucleotide sequence ID" value="NZ_AVBF01000031.1"/>
</dbReference>
<proteinExistence type="predicted"/>
<dbReference type="GO" id="GO:0016787">
    <property type="term" value="F:hydrolase activity"/>
    <property type="evidence" value="ECO:0007669"/>
    <property type="project" value="UniProtKB-KW"/>
</dbReference>
<keyword evidence="2" id="KW-1003">Cell membrane</keyword>
<evidence type="ECO:0000313" key="7">
    <source>
        <dbReference type="EMBL" id="KGP72397.1"/>
    </source>
</evidence>
<keyword evidence="4 6" id="KW-1133">Transmembrane helix</keyword>
<dbReference type="PANTHER" id="PTHR33931">
    <property type="entry name" value="HOLIN-LIKE PROTEIN CIDA-RELATED"/>
    <property type="match status" value="1"/>
</dbReference>
<feature type="transmembrane region" description="Helical" evidence="6">
    <location>
        <begin position="7"/>
        <end position="23"/>
    </location>
</feature>
<keyword evidence="8" id="KW-1185">Reference proteome</keyword>
<dbReference type="OrthoDB" id="3176438at2"/>
<evidence type="ECO:0000313" key="8">
    <source>
        <dbReference type="Proteomes" id="UP000030147"/>
    </source>
</evidence>
<dbReference type="InterPro" id="IPR005538">
    <property type="entry name" value="LrgA/CidA"/>
</dbReference>
<gene>
    <name evidence="7" type="ORF">N782_12120</name>
</gene>
<feature type="transmembrane region" description="Helical" evidence="6">
    <location>
        <begin position="61"/>
        <end position="83"/>
    </location>
</feature>
<name>A0A0A2T9D6_9BACI</name>
<keyword evidence="7" id="KW-0378">Hydrolase</keyword>
<dbReference type="EMBL" id="AVBF01000031">
    <property type="protein sequence ID" value="KGP72397.1"/>
    <property type="molecule type" value="Genomic_DNA"/>
</dbReference>
<sequence>MKMLTIGLHIAIVTMFYYIGMWIQRVGDLFIPGSIIGMMLLFVALLTNLMEVTWIDKGSDLLVTHLPLLFIPVTVGVIQYLDVLAGKGMLLLVIVLVSTILVAVTSGAFSQFIVHQKEKHYE</sequence>